<name>A0A1X7U147_AMPQE</name>
<organism evidence="1">
    <name type="scientific">Amphimedon queenslandica</name>
    <name type="common">Sponge</name>
    <dbReference type="NCBI Taxonomy" id="400682"/>
    <lineage>
        <taxon>Eukaryota</taxon>
        <taxon>Metazoa</taxon>
        <taxon>Porifera</taxon>
        <taxon>Demospongiae</taxon>
        <taxon>Heteroscleromorpha</taxon>
        <taxon>Haplosclerida</taxon>
        <taxon>Niphatidae</taxon>
        <taxon>Amphimedon</taxon>
    </lineage>
</organism>
<reference evidence="1" key="1">
    <citation type="submission" date="2017-05" db="UniProtKB">
        <authorList>
            <consortium name="EnsemblMetazoa"/>
        </authorList>
    </citation>
    <scope>IDENTIFICATION</scope>
</reference>
<dbReference type="InParanoid" id="A0A1X7U147"/>
<evidence type="ECO:0000313" key="1">
    <source>
        <dbReference type="EnsemblMetazoa" id="Aqu2.1.21366_001"/>
    </source>
</evidence>
<dbReference type="AlphaFoldDB" id="A0A1X7U147"/>
<protein>
    <submittedName>
        <fullName evidence="1">Uncharacterized protein</fullName>
    </submittedName>
</protein>
<proteinExistence type="predicted"/>
<accession>A0A1X7U147</accession>
<dbReference type="EnsemblMetazoa" id="Aqu2.1.21366_001">
    <property type="protein sequence ID" value="Aqu2.1.21366_001"/>
    <property type="gene ID" value="Aqu2.1.21366"/>
</dbReference>
<sequence>MYCTGSDRLPDINPTRDYFNILQHIATLVCRLTNNVVPWDDIYALMSCQLVALGKCPGVCPIAIGKTLRIIGKTVRFLTRYDLNDTSNNTQLCGRVKCGIEAAIHTESDLFKENENHG</sequence>